<evidence type="ECO:0000256" key="1">
    <source>
        <dbReference type="SAM" id="Phobius"/>
    </source>
</evidence>
<dbReference type="Proteomes" id="UP001501170">
    <property type="component" value="Unassembled WGS sequence"/>
</dbReference>
<organism evidence="2 3">
    <name type="scientific">Gordonia cholesterolivorans</name>
    <dbReference type="NCBI Taxonomy" id="559625"/>
    <lineage>
        <taxon>Bacteria</taxon>
        <taxon>Bacillati</taxon>
        <taxon>Actinomycetota</taxon>
        <taxon>Actinomycetes</taxon>
        <taxon>Mycobacteriales</taxon>
        <taxon>Gordoniaceae</taxon>
        <taxon>Gordonia</taxon>
    </lineage>
</organism>
<dbReference type="EMBL" id="BAAARB010000007">
    <property type="protein sequence ID" value="GAA2377618.1"/>
    <property type="molecule type" value="Genomic_DNA"/>
</dbReference>
<feature type="transmembrane region" description="Helical" evidence="1">
    <location>
        <begin position="95"/>
        <end position="114"/>
    </location>
</feature>
<keyword evidence="1" id="KW-0812">Transmembrane</keyword>
<sequence>MPTTMDRIRSLGTAYTRVRRTSRFGWVLRYLTIAVGFLVTAAGVITIPYPGPGWAIVFLGLLILSQELEWAARLRKWIMSRLNSMYSDYIDGNRLAQFALAVGTCAIVLLTLWVTGALDLAQGWVGLDYGWLDSPLG</sequence>
<dbReference type="NCBIfam" id="TIGR02611">
    <property type="entry name" value="TIGR02611 family protein"/>
    <property type="match status" value="1"/>
</dbReference>
<dbReference type="Pfam" id="PF09656">
    <property type="entry name" value="PGPGW"/>
    <property type="match status" value="1"/>
</dbReference>
<comment type="caution">
    <text evidence="2">The sequence shown here is derived from an EMBL/GenBank/DDBJ whole genome shotgun (WGS) entry which is preliminary data.</text>
</comment>
<protein>
    <submittedName>
        <fullName evidence="2">TIGR02611 family protein</fullName>
    </submittedName>
</protein>
<evidence type="ECO:0000313" key="2">
    <source>
        <dbReference type="EMBL" id="GAA2377618.1"/>
    </source>
</evidence>
<proteinExistence type="predicted"/>
<dbReference type="InterPro" id="IPR013434">
    <property type="entry name" value="CHP02611"/>
</dbReference>
<gene>
    <name evidence="2" type="ORF">GCM10009855_16320</name>
</gene>
<reference evidence="2 3" key="1">
    <citation type="journal article" date="2019" name="Int. J. Syst. Evol. Microbiol.">
        <title>The Global Catalogue of Microorganisms (GCM) 10K type strain sequencing project: providing services to taxonomists for standard genome sequencing and annotation.</title>
        <authorList>
            <consortium name="The Broad Institute Genomics Platform"/>
            <consortium name="The Broad Institute Genome Sequencing Center for Infectious Disease"/>
            <person name="Wu L."/>
            <person name="Ma J."/>
        </authorList>
    </citation>
    <scope>NUCLEOTIDE SEQUENCE [LARGE SCALE GENOMIC DNA]</scope>
    <source>
        <strain evidence="2 3">JCM 16227</strain>
    </source>
</reference>
<dbReference type="InterPro" id="IPR019099">
    <property type="entry name" value="Uncharacterised_PGPGW_TM"/>
</dbReference>
<keyword evidence="3" id="KW-1185">Reference proteome</keyword>
<accession>A0ABN3HEC4</accession>
<keyword evidence="1" id="KW-0472">Membrane</keyword>
<name>A0ABN3HEC4_9ACTN</name>
<dbReference type="RefSeq" id="WP_006897581.1">
    <property type="nucleotide sequence ID" value="NZ_BAAARB010000007.1"/>
</dbReference>
<feature type="transmembrane region" description="Helical" evidence="1">
    <location>
        <begin position="53"/>
        <end position="74"/>
    </location>
</feature>
<keyword evidence="1" id="KW-1133">Transmembrane helix</keyword>
<evidence type="ECO:0000313" key="3">
    <source>
        <dbReference type="Proteomes" id="UP001501170"/>
    </source>
</evidence>
<feature type="transmembrane region" description="Helical" evidence="1">
    <location>
        <begin position="27"/>
        <end position="47"/>
    </location>
</feature>